<organism evidence="1 2">
    <name type="scientific">Anoxybacillus phage A403</name>
    <dbReference type="NCBI Taxonomy" id="2099336"/>
    <lineage>
        <taxon>Viruses</taxon>
        <taxon>Duplodnaviria</taxon>
        <taxon>Heunggongvirae</taxon>
        <taxon>Uroviricota</taxon>
        <taxon>Caudoviricetes</taxon>
        <taxon>Tandoganvirus</taxon>
        <taxon>Tandoganvirus A403</taxon>
    </lineage>
</organism>
<dbReference type="GeneID" id="55607775"/>
<dbReference type="KEGG" id="vg:55607775"/>
<evidence type="ECO:0000313" key="2">
    <source>
        <dbReference type="Proteomes" id="UP000240948"/>
    </source>
</evidence>
<dbReference type="Proteomes" id="UP000240948">
    <property type="component" value="Segment"/>
</dbReference>
<sequence>MNAYEKRYYKQMVKEMECVRDLLIEIEGKMINQNYDLAISRCYDMIRSLETMKKIHTEKQFLDALVSAGFKVLGGIK</sequence>
<protein>
    <submittedName>
        <fullName evidence="1">Uncharacterized protein</fullName>
    </submittedName>
</protein>
<evidence type="ECO:0000313" key="1">
    <source>
        <dbReference type="EMBL" id="AVO22614.1"/>
    </source>
</evidence>
<dbReference type="RefSeq" id="YP_009837584.1">
    <property type="nucleotide sequence ID" value="NC_048701.1"/>
</dbReference>
<keyword evidence="2" id="KW-1185">Reference proteome</keyword>
<dbReference type="EMBL" id="MG969427">
    <property type="protein sequence ID" value="AVO22614.1"/>
    <property type="molecule type" value="Genomic_DNA"/>
</dbReference>
<accession>A0A2P1JU17</accession>
<proteinExistence type="predicted"/>
<reference evidence="1 2" key="1">
    <citation type="submission" date="2018-02" db="EMBL/GenBank/DDBJ databases">
        <title>Identification and Molecular Characterization of a Novel Bacteriophage isolated from Anoxybacillus caldiproteolyticus.</title>
        <authorList>
            <person name="Sahin E."/>
            <person name="Karaca B."/>
            <person name="Gursoy G.E."/>
            <person name="Coleri Cihan A."/>
        </authorList>
    </citation>
    <scope>NUCLEOTIDE SEQUENCE [LARGE SCALE GENOMIC DNA]</scope>
</reference>
<name>A0A2P1JU17_9CAUD</name>